<accession>A0A6A4IG35</accession>
<dbReference type="GO" id="GO:0005509">
    <property type="term" value="F:calcium ion binding"/>
    <property type="evidence" value="ECO:0007669"/>
    <property type="project" value="InterPro"/>
</dbReference>
<dbReference type="AlphaFoldDB" id="A0A6A4IG35"/>
<reference evidence="2" key="1">
    <citation type="journal article" date="2019" name="Environ. Microbiol.">
        <title>Fungal ecological strategies reflected in gene transcription - a case study of two litter decomposers.</title>
        <authorList>
            <person name="Barbi F."/>
            <person name="Kohler A."/>
            <person name="Barry K."/>
            <person name="Baskaran P."/>
            <person name="Daum C."/>
            <person name="Fauchery L."/>
            <person name="Ihrmark K."/>
            <person name="Kuo A."/>
            <person name="LaButti K."/>
            <person name="Lipzen A."/>
            <person name="Morin E."/>
            <person name="Grigoriev I.V."/>
            <person name="Henrissat B."/>
            <person name="Lindahl B."/>
            <person name="Martin F."/>
        </authorList>
    </citation>
    <scope>NUCLEOTIDE SEQUENCE</scope>
    <source>
        <strain evidence="2">JB14</strain>
    </source>
</reference>
<proteinExistence type="predicted"/>
<feature type="region of interest" description="Disordered" evidence="1">
    <location>
        <begin position="733"/>
        <end position="757"/>
    </location>
</feature>
<evidence type="ECO:0000256" key="1">
    <source>
        <dbReference type="SAM" id="MobiDB-lite"/>
    </source>
</evidence>
<gene>
    <name evidence="2" type="ORF">BT96DRAFT_527711</name>
</gene>
<evidence type="ECO:0000313" key="3">
    <source>
        <dbReference type="Proteomes" id="UP000799118"/>
    </source>
</evidence>
<dbReference type="EMBL" id="ML769387">
    <property type="protein sequence ID" value="KAE9409539.1"/>
    <property type="molecule type" value="Genomic_DNA"/>
</dbReference>
<feature type="region of interest" description="Disordered" evidence="1">
    <location>
        <begin position="438"/>
        <end position="508"/>
    </location>
</feature>
<name>A0A6A4IG35_9AGAR</name>
<dbReference type="InterPro" id="IPR015919">
    <property type="entry name" value="Cadherin-like_sf"/>
</dbReference>
<dbReference type="OrthoDB" id="5593376at2759"/>
<evidence type="ECO:0000313" key="2">
    <source>
        <dbReference type="EMBL" id="KAE9409539.1"/>
    </source>
</evidence>
<feature type="compositionally biased region" description="Pro residues" evidence="1">
    <location>
        <begin position="337"/>
        <end position="347"/>
    </location>
</feature>
<dbReference type="SUPFAM" id="SSF49313">
    <property type="entry name" value="Cadherin-like"/>
    <property type="match status" value="1"/>
</dbReference>
<feature type="compositionally biased region" description="Low complexity" evidence="1">
    <location>
        <begin position="459"/>
        <end position="475"/>
    </location>
</feature>
<sequence>MSIDQNHPAVASLQLHFDDVDNVLPVPSSEVLPNLMHVPSNHSLPVHSLPEPLPVFPNLVDHSVQNGSDMHVSQPNLTTSAFLDTPTPLDPVAFPTPAAASSVAFIPDFNPPFSVCSPVENGMTVKVSPSSGHAPSPPMTVPSAVIHGQAASYGPGVSSSLQSAFDPSVMPTGQLGISSLPVARPVIPVASTVLTPPPAPPAETSSQSLTNILDQVVQSASFAANLCRAEGKTDQVLNMVDELRGQVQHASVLSGLQNMSVSDTPSYTDSNATIDYTRPPAVLETSIGDPDIKGGKRTATSIGRRVKLKVEPQDDLPASNSLNAYHTEISHMHALQSPPPSRPPTPTTFPFNSPSPAATYSARPAPPLQRSAWSEGIVSTRHSHSMSAGSINISPSARSAPDISFSNVPQPAVNGRMNRSGSVGGTFVNPLHQFTFTKPPTSAWSGGGERDVAVPQQWRSSSAAPASRSRAVSESNMHEEDGGDDDDDEDSPGGNHSQPSTNSDVPQEYRSEVDRIFFEYLNKVCSNLDATDSKGEAIHQTLMAKKMQRLDESLDYRPFKFRILAFTMAFLEELAKQGFPEEKIPMKRIRNYLWRNPYIQRYNDEGRKAKSKGNHIWNVEAKKTGNGTWEFRPFHRQLAGQFPGVAYCGLKWSWTPRVWDPQQNFQNVPVFYSSPNLPPWLSWKGDELSGTPPSSAQSCDITVIAKFILDGQEDQLSNSFHINVAPRSAMDPNWGRMTSPVEIPRRSSEPSLNRMPVRSPYQYPQVHNAHHANNVNVSAPTDAPARVVEVLQNVAQRVAAEETEVR</sequence>
<feature type="compositionally biased region" description="Polar residues" evidence="1">
    <location>
        <begin position="494"/>
        <end position="505"/>
    </location>
</feature>
<feature type="region of interest" description="Disordered" evidence="1">
    <location>
        <begin position="333"/>
        <end position="421"/>
    </location>
</feature>
<keyword evidence="3" id="KW-1185">Reference proteome</keyword>
<dbReference type="GO" id="GO:0016020">
    <property type="term" value="C:membrane"/>
    <property type="evidence" value="ECO:0007669"/>
    <property type="project" value="InterPro"/>
</dbReference>
<feature type="compositionally biased region" description="Acidic residues" evidence="1">
    <location>
        <begin position="481"/>
        <end position="491"/>
    </location>
</feature>
<dbReference type="Proteomes" id="UP000799118">
    <property type="component" value="Unassembled WGS sequence"/>
</dbReference>
<feature type="compositionally biased region" description="Polar residues" evidence="1">
    <location>
        <begin position="385"/>
        <end position="397"/>
    </location>
</feature>
<organism evidence="2 3">
    <name type="scientific">Gymnopus androsaceus JB14</name>
    <dbReference type="NCBI Taxonomy" id="1447944"/>
    <lineage>
        <taxon>Eukaryota</taxon>
        <taxon>Fungi</taxon>
        <taxon>Dikarya</taxon>
        <taxon>Basidiomycota</taxon>
        <taxon>Agaricomycotina</taxon>
        <taxon>Agaricomycetes</taxon>
        <taxon>Agaricomycetidae</taxon>
        <taxon>Agaricales</taxon>
        <taxon>Marasmiineae</taxon>
        <taxon>Omphalotaceae</taxon>
        <taxon>Gymnopus</taxon>
    </lineage>
</organism>
<protein>
    <submittedName>
        <fullName evidence="2">Uncharacterized protein</fullName>
    </submittedName>
</protein>